<keyword evidence="2" id="KW-1185">Reference proteome</keyword>
<proteinExistence type="predicted"/>
<comment type="caution">
    <text evidence="1">The sequence shown here is derived from an EMBL/GenBank/DDBJ whole genome shotgun (WGS) entry which is preliminary data.</text>
</comment>
<accession>A0ABN3BT39</accession>
<dbReference type="Proteomes" id="UP001500432">
    <property type="component" value="Unassembled WGS sequence"/>
</dbReference>
<reference evidence="1 2" key="1">
    <citation type="journal article" date="2019" name="Int. J. Syst. Evol. Microbiol.">
        <title>The Global Catalogue of Microorganisms (GCM) 10K type strain sequencing project: providing services to taxonomists for standard genome sequencing and annotation.</title>
        <authorList>
            <consortium name="The Broad Institute Genomics Platform"/>
            <consortium name="The Broad Institute Genome Sequencing Center for Infectious Disease"/>
            <person name="Wu L."/>
            <person name="Ma J."/>
        </authorList>
    </citation>
    <scope>NUCLEOTIDE SEQUENCE [LARGE SCALE GENOMIC DNA]</scope>
    <source>
        <strain evidence="1 2">JCM 16034</strain>
    </source>
</reference>
<evidence type="ECO:0000313" key="1">
    <source>
        <dbReference type="EMBL" id="GAA2199934.1"/>
    </source>
</evidence>
<dbReference type="RefSeq" id="WP_344299396.1">
    <property type="nucleotide sequence ID" value="NZ_BAAAQW010000005.1"/>
</dbReference>
<gene>
    <name evidence="1" type="ORF">GCM10009849_18340</name>
</gene>
<organism evidence="1 2">
    <name type="scientific">Sinomonas flava</name>
    <dbReference type="NCBI Taxonomy" id="496857"/>
    <lineage>
        <taxon>Bacteria</taxon>
        <taxon>Bacillati</taxon>
        <taxon>Actinomycetota</taxon>
        <taxon>Actinomycetes</taxon>
        <taxon>Micrococcales</taxon>
        <taxon>Micrococcaceae</taxon>
        <taxon>Sinomonas</taxon>
    </lineage>
</organism>
<sequence length="144" mass="15906">MSAELSNDSFIGRLLEEISWEKATHYRRGGRRRENVLTAEVLLPLSYLPRDLFLGEVLMGARGADDARRVVISEIEAADVTLLPDQLEPVPDVRVQPGASFSLPESYVLVEAKRNGRASFQPSQLAKEYLALKAAAGERTPLLS</sequence>
<evidence type="ECO:0000313" key="2">
    <source>
        <dbReference type="Proteomes" id="UP001500432"/>
    </source>
</evidence>
<name>A0ABN3BT39_9MICC</name>
<dbReference type="EMBL" id="BAAAQW010000005">
    <property type="protein sequence ID" value="GAA2199934.1"/>
    <property type="molecule type" value="Genomic_DNA"/>
</dbReference>
<protein>
    <submittedName>
        <fullName evidence="1">Uncharacterized protein</fullName>
    </submittedName>
</protein>